<keyword evidence="2" id="KW-1185">Reference proteome</keyword>
<gene>
    <name evidence="1" type="ORF">L2E82_35831</name>
</gene>
<protein>
    <submittedName>
        <fullName evidence="1">Uncharacterized protein</fullName>
    </submittedName>
</protein>
<proteinExistence type="predicted"/>
<name>A0ACB9BPV4_CICIN</name>
<evidence type="ECO:0000313" key="2">
    <source>
        <dbReference type="Proteomes" id="UP001055811"/>
    </source>
</evidence>
<evidence type="ECO:0000313" key="1">
    <source>
        <dbReference type="EMBL" id="KAI3724066.1"/>
    </source>
</evidence>
<dbReference type="Proteomes" id="UP001055811">
    <property type="component" value="Linkage Group LG06"/>
</dbReference>
<accession>A0ACB9BPV4</accession>
<comment type="caution">
    <text evidence="1">The sequence shown here is derived from an EMBL/GenBank/DDBJ whole genome shotgun (WGS) entry which is preliminary data.</text>
</comment>
<reference evidence="2" key="1">
    <citation type="journal article" date="2022" name="Mol. Ecol. Resour.">
        <title>The genomes of chicory, endive, great burdock and yacon provide insights into Asteraceae palaeo-polyploidization history and plant inulin production.</title>
        <authorList>
            <person name="Fan W."/>
            <person name="Wang S."/>
            <person name="Wang H."/>
            <person name="Wang A."/>
            <person name="Jiang F."/>
            <person name="Liu H."/>
            <person name="Zhao H."/>
            <person name="Xu D."/>
            <person name="Zhang Y."/>
        </authorList>
    </citation>
    <scope>NUCLEOTIDE SEQUENCE [LARGE SCALE GENOMIC DNA]</scope>
    <source>
        <strain evidence="2">cv. Punajuju</strain>
    </source>
</reference>
<sequence>MSSFSSRFLLVALLLVASRRIVRWVGSLAIRKLVVSCWRGFAMEVFASRPPLPSRRERCSSLGFCLCSSLHVATWSCDLLTSFVGYDFAFLRLSDSLCQMMKLFL</sequence>
<dbReference type="EMBL" id="CM042014">
    <property type="protein sequence ID" value="KAI3724066.1"/>
    <property type="molecule type" value="Genomic_DNA"/>
</dbReference>
<organism evidence="1 2">
    <name type="scientific">Cichorium intybus</name>
    <name type="common">Chicory</name>
    <dbReference type="NCBI Taxonomy" id="13427"/>
    <lineage>
        <taxon>Eukaryota</taxon>
        <taxon>Viridiplantae</taxon>
        <taxon>Streptophyta</taxon>
        <taxon>Embryophyta</taxon>
        <taxon>Tracheophyta</taxon>
        <taxon>Spermatophyta</taxon>
        <taxon>Magnoliopsida</taxon>
        <taxon>eudicotyledons</taxon>
        <taxon>Gunneridae</taxon>
        <taxon>Pentapetalae</taxon>
        <taxon>asterids</taxon>
        <taxon>campanulids</taxon>
        <taxon>Asterales</taxon>
        <taxon>Asteraceae</taxon>
        <taxon>Cichorioideae</taxon>
        <taxon>Cichorieae</taxon>
        <taxon>Cichoriinae</taxon>
        <taxon>Cichorium</taxon>
    </lineage>
</organism>
<reference evidence="1 2" key="2">
    <citation type="journal article" date="2022" name="Mol. Ecol. Resour.">
        <title>The genomes of chicory, endive, great burdock and yacon provide insights into Asteraceae paleo-polyploidization history and plant inulin production.</title>
        <authorList>
            <person name="Fan W."/>
            <person name="Wang S."/>
            <person name="Wang H."/>
            <person name="Wang A."/>
            <person name="Jiang F."/>
            <person name="Liu H."/>
            <person name="Zhao H."/>
            <person name="Xu D."/>
            <person name="Zhang Y."/>
        </authorList>
    </citation>
    <scope>NUCLEOTIDE SEQUENCE [LARGE SCALE GENOMIC DNA]</scope>
    <source>
        <strain evidence="2">cv. Punajuju</strain>
        <tissue evidence="1">Leaves</tissue>
    </source>
</reference>